<dbReference type="SMART" id="SM00858">
    <property type="entry name" value="SAF"/>
    <property type="match status" value="1"/>
</dbReference>
<name>A0A1H0NME4_9ACTN</name>
<dbReference type="Pfam" id="PF08666">
    <property type="entry name" value="SAF"/>
    <property type="match status" value="1"/>
</dbReference>
<dbReference type="InterPro" id="IPR013974">
    <property type="entry name" value="SAF"/>
</dbReference>
<evidence type="ECO:0000313" key="2">
    <source>
        <dbReference type="EMBL" id="SDO93864.1"/>
    </source>
</evidence>
<reference evidence="3" key="1">
    <citation type="submission" date="2016-10" db="EMBL/GenBank/DDBJ databases">
        <authorList>
            <person name="Varghese N."/>
            <person name="Submissions S."/>
        </authorList>
    </citation>
    <scope>NUCLEOTIDE SEQUENCE [LARGE SCALE GENOMIC DNA]</scope>
    <source>
        <strain evidence="3">DSM 46732</strain>
    </source>
</reference>
<proteinExistence type="predicted"/>
<keyword evidence="3" id="KW-1185">Reference proteome</keyword>
<dbReference type="Proteomes" id="UP000199497">
    <property type="component" value="Unassembled WGS sequence"/>
</dbReference>
<dbReference type="STRING" id="405564.SAMN04487905_101183"/>
<gene>
    <name evidence="2" type="ORF">SAMN04487905_101183</name>
</gene>
<protein>
    <submittedName>
        <fullName evidence="2">Flp pilus assembly protein CpaB</fullName>
    </submittedName>
</protein>
<evidence type="ECO:0000259" key="1">
    <source>
        <dbReference type="SMART" id="SM00858"/>
    </source>
</evidence>
<accession>A0A1H0NME4</accession>
<dbReference type="EMBL" id="FNJR01000001">
    <property type="protein sequence ID" value="SDO93864.1"/>
    <property type="molecule type" value="Genomic_DNA"/>
</dbReference>
<organism evidence="2 3">
    <name type="scientific">Actinopolyspora xinjiangensis</name>
    <dbReference type="NCBI Taxonomy" id="405564"/>
    <lineage>
        <taxon>Bacteria</taxon>
        <taxon>Bacillati</taxon>
        <taxon>Actinomycetota</taxon>
        <taxon>Actinomycetes</taxon>
        <taxon>Actinopolysporales</taxon>
        <taxon>Actinopolysporaceae</taxon>
        <taxon>Actinopolyspora</taxon>
    </lineage>
</organism>
<evidence type="ECO:0000313" key="3">
    <source>
        <dbReference type="Proteomes" id="UP000199497"/>
    </source>
</evidence>
<dbReference type="CDD" id="cd11614">
    <property type="entry name" value="SAF_CpaB_FlgA_like"/>
    <property type="match status" value="1"/>
</dbReference>
<dbReference type="RefSeq" id="WP_211481088.1">
    <property type="nucleotide sequence ID" value="NZ_FNJR01000001.1"/>
</dbReference>
<sequence>MRQGGAVGQLWRRARERTGEMLRMHARRIVLLRRALVVALLLTAGWYALPAVSGTTPSGVAVLTASHDLEPGHRLTSEDVSMIRMPPEFAPDGALRQRGRATGSVLARAARRGEPLTDLSLLDEPLVELTSGDADEAAVAIRPADDATAKLLHPGRHVDVVGNRNGKAEVLAERAAVLAVRTRERGSERGPLVVVGLDQHRAATVAAATLRERVAMTLR</sequence>
<feature type="domain" description="SAF" evidence="1">
    <location>
        <begin position="60"/>
        <end position="122"/>
    </location>
</feature>
<dbReference type="AlphaFoldDB" id="A0A1H0NME4"/>